<evidence type="ECO:0000313" key="3">
    <source>
        <dbReference type="Proteomes" id="UP000015106"/>
    </source>
</evidence>
<dbReference type="Gramene" id="TuG1812G0400001481.01.T02">
    <property type="protein sequence ID" value="TuG1812G0400001481.01.T02.cds404539"/>
    <property type="gene ID" value="TuG1812G0400001481.01"/>
</dbReference>
<keyword evidence="3" id="KW-1185">Reference proteome</keyword>
<sequence>MADEHVVRLRAGEERLGGAGGGARPRAWHAQGSAARAPCSRITKRQPRRHTTARGQRHRITEPQPGRSRPEVADAFPNFWVGTLIGRLPFG</sequence>
<dbReference type="EnsemblPlants" id="TuG1812G0400001481.01.T01">
    <property type="protein sequence ID" value="TuG1812G0400001481.01.T01.cds404539"/>
    <property type="gene ID" value="TuG1812G0400001481.01"/>
</dbReference>
<dbReference type="Gramene" id="TuG1812G0400001481.01.T03">
    <property type="protein sequence ID" value="TuG1812G0400001481.01.T03.cds404537"/>
    <property type="gene ID" value="TuG1812G0400001481.01"/>
</dbReference>
<dbReference type="Gramene" id="TuG1812G0400001481.01.T04">
    <property type="protein sequence ID" value="TuG1812G0400001481.01.T04.cds404539"/>
    <property type="gene ID" value="TuG1812G0400001481.01"/>
</dbReference>
<feature type="region of interest" description="Disordered" evidence="1">
    <location>
        <begin position="1"/>
        <end position="73"/>
    </location>
</feature>
<dbReference type="EnsemblPlants" id="TuG1812G0400001481.01.T03">
    <property type="protein sequence ID" value="TuG1812G0400001481.01.T03.cds404537"/>
    <property type="gene ID" value="TuG1812G0400001481.01"/>
</dbReference>
<reference evidence="2" key="3">
    <citation type="submission" date="2022-06" db="UniProtKB">
        <authorList>
            <consortium name="EnsemblPlants"/>
        </authorList>
    </citation>
    <scope>IDENTIFICATION</scope>
</reference>
<feature type="compositionally biased region" description="Basic residues" evidence="1">
    <location>
        <begin position="42"/>
        <end position="58"/>
    </location>
</feature>
<dbReference type="EnsemblPlants" id="TuG1812G0400001481.01.T02">
    <property type="protein sequence ID" value="TuG1812G0400001481.01.T02.cds404539"/>
    <property type="gene ID" value="TuG1812G0400001481.01"/>
</dbReference>
<dbReference type="AlphaFoldDB" id="A0A8R7Q482"/>
<organism evidence="2 3">
    <name type="scientific">Triticum urartu</name>
    <name type="common">Red wild einkorn</name>
    <name type="synonym">Crithodium urartu</name>
    <dbReference type="NCBI Taxonomy" id="4572"/>
    <lineage>
        <taxon>Eukaryota</taxon>
        <taxon>Viridiplantae</taxon>
        <taxon>Streptophyta</taxon>
        <taxon>Embryophyta</taxon>
        <taxon>Tracheophyta</taxon>
        <taxon>Spermatophyta</taxon>
        <taxon>Magnoliopsida</taxon>
        <taxon>Liliopsida</taxon>
        <taxon>Poales</taxon>
        <taxon>Poaceae</taxon>
        <taxon>BOP clade</taxon>
        <taxon>Pooideae</taxon>
        <taxon>Triticodae</taxon>
        <taxon>Triticeae</taxon>
        <taxon>Triticinae</taxon>
        <taxon>Triticum</taxon>
    </lineage>
</organism>
<protein>
    <submittedName>
        <fullName evidence="2">Uncharacterized protein</fullName>
    </submittedName>
</protein>
<name>A0A8R7Q482_TRIUA</name>
<reference evidence="3" key="1">
    <citation type="journal article" date="2013" name="Nature">
        <title>Draft genome of the wheat A-genome progenitor Triticum urartu.</title>
        <authorList>
            <person name="Ling H.Q."/>
            <person name="Zhao S."/>
            <person name="Liu D."/>
            <person name="Wang J."/>
            <person name="Sun H."/>
            <person name="Zhang C."/>
            <person name="Fan H."/>
            <person name="Li D."/>
            <person name="Dong L."/>
            <person name="Tao Y."/>
            <person name="Gao C."/>
            <person name="Wu H."/>
            <person name="Li Y."/>
            <person name="Cui Y."/>
            <person name="Guo X."/>
            <person name="Zheng S."/>
            <person name="Wang B."/>
            <person name="Yu K."/>
            <person name="Liang Q."/>
            <person name="Yang W."/>
            <person name="Lou X."/>
            <person name="Chen J."/>
            <person name="Feng M."/>
            <person name="Jian J."/>
            <person name="Zhang X."/>
            <person name="Luo G."/>
            <person name="Jiang Y."/>
            <person name="Liu J."/>
            <person name="Wang Z."/>
            <person name="Sha Y."/>
            <person name="Zhang B."/>
            <person name="Wu H."/>
            <person name="Tang D."/>
            <person name="Shen Q."/>
            <person name="Xue P."/>
            <person name="Zou S."/>
            <person name="Wang X."/>
            <person name="Liu X."/>
            <person name="Wang F."/>
            <person name="Yang Y."/>
            <person name="An X."/>
            <person name="Dong Z."/>
            <person name="Zhang K."/>
            <person name="Zhang X."/>
            <person name="Luo M.C."/>
            <person name="Dvorak J."/>
            <person name="Tong Y."/>
            <person name="Wang J."/>
            <person name="Yang H."/>
            <person name="Li Z."/>
            <person name="Wang D."/>
            <person name="Zhang A."/>
            <person name="Wang J."/>
        </authorList>
    </citation>
    <scope>NUCLEOTIDE SEQUENCE</scope>
    <source>
        <strain evidence="3">cv. G1812</strain>
    </source>
</reference>
<dbReference type="Gramene" id="TuG1812G0400001481.01.T01">
    <property type="protein sequence ID" value="TuG1812G0400001481.01.T01.cds404539"/>
    <property type="gene ID" value="TuG1812G0400001481.01"/>
</dbReference>
<feature type="compositionally biased region" description="Basic and acidic residues" evidence="1">
    <location>
        <begin position="1"/>
        <end position="16"/>
    </location>
</feature>
<dbReference type="Proteomes" id="UP000015106">
    <property type="component" value="Chromosome 4"/>
</dbReference>
<dbReference type="EnsemblPlants" id="TuG1812G0400001481.01.T04">
    <property type="protein sequence ID" value="TuG1812G0400001481.01.T04.cds404539"/>
    <property type="gene ID" value="TuG1812G0400001481.01"/>
</dbReference>
<accession>A0A8R7Q482</accession>
<reference evidence="2" key="2">
    <citation type="submission" date="2018-03" db="EMBL/GenBank/DDBJ databases">
        <title>The Triticum urartu genome reveals the dynamic nature of wheat genome evolution.</title>
        <authorList>
            <person name="Ling H."/>
            <person name="Ma B."/>
            <person name="Shi X."/>
            <person name="Liu H."/>
            <person name="Dong L."/>
            <person name="Sun H."/>
            <person name="Cao Y."/>
            <person name="Gao Q."/>
            <person name="Zheng S."/>
            <person name="Li Y."/>
            <person name="Yu Y."/>
            <person name="Du H."/>
            <person name="Qi M."/>
            <person name="Li Y."/>
            <person name="Yu H."/>
            <person name="Cui Y."/>
            <person name="Wang N."/>
            <person name="Chen C."/>
            <person name="Wu H."/>
            <person name="Zhao Y."/>
            <person name="Zhang J."/>
            <person name="Li Y."/>
            <person name="Zhou W."/>
            <person name="Zhang B."/>
            <person name="Hu W."/>
            <person name="Eijk M."/>
            <person name="Tang J."/>
            <person name="Witsenboer H."/>
            <person name="Zhao S."/>
            <person name="Li Z."/>
            <person name="Zhang A."/>
            <person name="Wang D."/>
            <person name="Liang C."/>
        </authorList>
    </citation>
    <scope>NUCLEOTIDE SEQUENCE [LARGE SCALE GENOMIC DNA]</scope>
    <source>
        <strain evidence="2">cv. G1812</strain>
    </source>
</reference>
<evidence type="ECO:0000313" key="2">
    <source>
        <dbReference type="EnsemblPlants" id="TuG1812G0400001481.01.T03.cds404537"/>
    </source>
</evidence>
<evidence type="ECO:0000256" key="1">
    <source>
        <dbReference type="SAM" id="MobiDB-lite"/>
    </source>
</evidence>
<proteinExistence type="predicted"/>